<dbReference type="SUPFAM" id="SSF56935">
    <property type="entry name" value="Porins"/>
    <property type="match status" value="1"/>
</dbReference>
<evidence type="ECO:0000259" key="12">
    <source>
        <dbReference type="Pfam" id="PF07715"/>
    </source>
</evidence>
<dbReference type="CDD" id="cd01347">
    <property type="entry name" value="ligand_gated_channel"/>
    <property type="match status" value="1"/>
</dbReference>
<protein>
    <submittedName>
        <fullName evidence="13">Colicin I receptor</fullName>
    </submittedName>
</protein>
<dbReference type="GO" id="GO:0009279">
    <property type="term" value="C:cell outer membrane"/>
    <property type="evidence" value="ECO:0007669"/>
    <property type="project" value="UniProtKB-SubCell"/>
</dbReference>
<feature type="domain" description="TonB-dependent receptor-like beta-barrel" evidence="11">
    <location>
        <begin position="437"/>
        <end position="905"/>
    </location>
</feature>
<evidence type="ECO:0000313" key="14">
    <source>
        <dbReference type="Proteomes" id="UP000215196"/>
    </source>
</evidence>
<dbReference type="InterPro" id="IPR037066">
    <property type="entry name" value="Plug_dom_sf"/>
</dbReference>
<keyword evidence="7 8" id="KW-0998">Cell outer membrane</keyword>
<dbReference type="Proteomes" id="UP000215196">
    <property type="component" value="Chromosome 1"/>
</dbReference>
<keyword evidence="5 9" id="KW-0798">TonB box</keyword>
<keyword evidence="14" id="KW-1185">Reference proteome</keyword>
<dbReference type="KEGG" id="ctak:4412677_00868"/>
<evidence type="ECO:0000256" key="8">
    <source>
        <dbReference type="PROSITE-ProRule" id="PRU01360"/>
    </source>
</evidence>
<dbReference type="InterPro" id="IPR013784">
    <property type="entry name" value="Carb-bd-like_fold"/>
</dbReference>
<keyword evidence="2 8" id="KW-0813">Transport</keyword>
<dbReference type="SUPFAM" id="SSF49452">
    <property type="entry name" value="Starch-binding domain-like"/>
    <property type="match status" value="1"/>
</dbReference>
<organism evidence="13 14">
    <name type="scientific">Chryseobacterium taklimakanense</name>
    <dbReference type="NCBI Taxonomy" id="536441"/>
    <lineage>
        <taxon>Bacteria</taxon>
        <taxon>Pseudomonadati</taxon>
        <taxon>Bacteroidota</taxon>
        <taxon>Flavobacteriia</taxon>
        <taxon>Flavobacteriales</taxon>
        <taxon>Weeksellaceae</taxon>
        <taxon>Chryseobacterium group</taxon>
        <taxon>Chryseobacterium</taxon>
    </lineage>
</organism>
<proteinExistence type="inferred from homology"/>
<evidence type="ECO:0000313" key="13">
    <source>
        <dbReference type="EMBL" id="SNV41084.1"/>
    </source>
</evidence>
<dbReference type="Pfam" id="PF07715">
    <property type="entry name" value="Plug"/>
    <property type="match status" value="1"/>
</dbReference>
<dbReference type="RefSeq" id="WP_095070725.1">
    <property type="nucleotide sequence ID" value="NZ_LT906465.1"/>
</dbReference>
<name>A0A239X524_9FLAO</name>
<dbReference type="Pfam" id="PF13715">
    <property type="entry name" value="CarbopepD_reg_2"/>
    <property type="match status" value="1"/>
</dbReference>
<dbReference type="PROSITE" id="PS52016">
    <property type="entry name" value="TONB_DEPENDENT_REC_3"/>
    <property type="match status" value="1"/>
</dbReference>
<dbReference type="InterPro" id="IPR039426">
    <property type="entry name" value="TonB-dep_rcpt-like"/>
</dbReference>
<dbReference type="InterPro" id="IPR000531">
    <property type="entry name" value="Beta-barrel_TonB"/>
</dbReference>
<keyword evidence="13" id="KW-0675">Receptor</keyword>
<dbReference type="Gene3D" id="2.60.40.1120">
    <property type="entry name" value="Carboxypeptidase-like, regulatory domain"/>
    <property type="match status" value="1"/>
</dbReference>
<comment type="subcellular location">
    <subcellularLocation>
        <location evidence="1 8">Cell outer membrane</location>
        <topology evidence="1 8">Multi-pass membrane protein</topology>
    </subcellularLocation>
</comment>
<dbReference type="Gene3D" id="2.40.170.20">
    <property type="entry name" value="TonB-dependent receptor, beta-barrel domain"/>
    <property type="match status" value="1"/>
</dbReference>
<dbReference type="InterPro" id="IPR010104">
    <property type="entry name" value="TonB_rcpt_bac"/>
</dbReference>
<dbReference type="AlphaFoldDB" id="A0A239X524"/>
<evidence type="ECO:0000259" key="11">
    <source>
        <dbReference type="Pfam" id="PF00593"/>
    </source>
</evidence>
<reference evidence="13 14" key="1">
    <citation type="submission" date="2017-06" db="EMBL/GenBank/DDBJ databases">
        <authorList>
            <consortium name="Pathogen Informatics"/>
        </authorList>
    </citation>
    <scope>NUCLEOTIDE SEQUENCE [LARGE SCALE GENOMIC DNA]</scope>
    <source>
        <strain evidence="13 14">NCTC13490</strain>
    </source>
</reference>
<dbReference type="PANTHER" id="PTHR40980">
    <property type="entry name" value="PLUG DOMAIN-CONTAINING PROTEIN"/>
    <property type="match status" value="1"/>
</dbReference>
<dbReference type="InterPro" id="IPR012910">
    <property type="entry name" value="Plug_dom"/>
</dbReference>
<dbReference type="InterPro" id="IPR036942">
    <property type="entry name" value="Beta-barrel_TonB_sf"/>
</dbReference>
<evidence type="ECO:0000256" key="10">
    <source>
        <dbReference type="SAM" id="SignalP"/>
    </source>
</evidence>
<sequence>MKRVLCSVLFCASAYIFAQTGTVSGKINDENKIALPGAKIKLTPGNIFTTSDANGNFVFLNVPEGNYTMTVDYLGYGTASYPVTVNESGIVQNIVLDPKSATIEAVNVVGFGRQSQARALNTQKNNPNITNVISTEQIGKFPDSNIGDALKRVPGITMQNDQGEARDIIIRGLAPELNSVTLNGNRIPSAEGDNRKVQMDLIPADMIQLVEVNKTLTSDMDADAIGGSVNLNTKTPTNKERLSLTTASGFNPIRNKFTFNNGFFYGNRFFGGAVGLALNGSYNLQDYGSDNVEAVWKEGKASEAFIGEMDIRKYDVKRERKSVGANLDFKINSKNALALGALYNWRDDLENRYRLRFNSVKENFDKKTGEFLGYTADLRTQTKGGIMNDLNEGSRLERQIMQNYFIKGDHIIGSKIDMEWGASFSRAEEQRPNERYTDYQVKGVALDKNFDSEEQPLLKPLTQPALKDYKFRTLTEQNGMTFEDEITGKLNFRFPFSIISEQKGRLRIGGKARIKTKERDNDFFDYKPVASNTLYSTLDKVNRVFWDGKNYNPSEKYVPGWFASKEHLGGLNLKNSAMFTESDEPSEYLGLNYKAKEYIYAGYLRWDQNFSDVFSMIAGLRLENTQIDYTGNVIEDEEDLTGTRQIKNDYTNYLPSLAFKYTPVENLVLRAAYSTALARPSYYKLSPFVSIIPGDNDISAGNPNLKASYAHNFDVMAEKYFKSVGLISLGGFYKKINDFIYDYRDNKFSYDKFSAEFPDITNVLVQGQDYTFLQSKNGESVNVYGFEVALQKQLDFLPGFARFFNLYANYTYTKSETKGIYAADGTLREGLMLPGTAPHMFNSSLAWENKKFSARISVNHAAAYLDELGADAFEDRYYDKQTFVDFNASYAIKEWMRFFVEANNLTNQPLRYYQGVKSRTAQMEYYMPRYTFGFKFDF</sequence>
<dbReference type="Pfam" id="PF00593">
    <property type="entry name" value="TonB_dep_Rec_b-barrel"/>
    <property type="match status" value="1"/>
</dbReference>
<keyword evidence="3 8" id="KW-1134">Transmembrane beta strand</keyword>
<evidence type="ECO:0000256" key="9">
    <source>
        <dbReference type="RuleBase" id="RU003357"/>
    </source>
</evidence>
<keyword evidence="6 8" id="KW-0472">Membrane</keyword>
<accession>A0A239X524</accession>
<feature type="domain" description="TonB-dependent receptor plug" evidence="12">
    <location>
        <begin position="123"/>
        <end position="227"/>
    </location>
</feature>
<dbReference type="GO" id="GO:0030246">
    <property type="term" value="F:carbohydrate binding"/>
    <property type="evidence" value="ECO:0007669"/>
    <property type="project" value="InterPro"/>
</dbReference>
<dbReference type="EMBL" id="LT906465">
    <property type="protein sequence ID" value="SNV41084.1"/>
    <property type="molecule type" value="Genomic_DNA"/>
</dbReference>
<keyword evidence="4 8" id="KW-0812">Transmembrane</keyword>
<evidence type="ECO:0000256" key="6">
    <source>
        <dbReference type="ARBA" id="ARBA00023136"/>
    </source>
</evidence>
<comment type="similarity">
    <text evidence="8 9">Belongs to the TonB-dependent receptor family.</text>
</comment>
<feature type="signal peptide" evidence="10">
    <location>
        <begin position="1"/>
        <end position="18"/>
    </location>
</feature>
<gene>
    <name evidence="13" type="primary">cirA_2</name>
    <name evidence="13" type="ORF">SAMEA4412677_00868</name>
</gene>
<dbReference type="PANTHER" id="PTHR40980:SF4">
    <property type="entry name" value="TONB-DEPENDENT RECEPTOR-LIKE BETA-BARREL DOMAIN-CONTAINING PROTEIN"/>
    <property type="match status" value="1"/>
</dbReference>
<evidence type="ECO:0000256" key="2">
    <source>
        <dbReference type="ARBA" id="ARBA00022448"/>
    </source>
</evidence>
<dbReference type="Gene3D" id="2.170.130.10">
    <property type="entry name" value="TonB-dependent receptor, plug domain"/>
    <property type="match status" value="1"/>
</dbReference>
<evidence type="ECO:0000256" key="4">
    <source>
        <dbReference type="ARBA" id="ARBA00022692"/>
    </source>
</evidence>
<evidence type="ECO:0000256" key="1">
    <source>
        <dbReference type="ARBA" id="ARBA00004571"/>
    </source>
</evidence>
<dbReference type="NCBIfam" id="TIGR01782">
    <property type="entry name" value="TonB-Xanth-Caul"/>
    <property type="match status" value="1"/>
</dbReference>
<keyword evidence="10" id="KW-0732">Signal</keyword>
<feature type="chain" id="PRO_5013077088" evidence="10">
    <location>
        <begin position="19"/>
        <end position="938"/>
    </location>
</feature>
<evidence type="ECO:0000256" key="7">
    <source>
        <dbReference type="ARBA" id="ARBA00023237"/>
    </source>
</evidence>
<evidence type="ECO:0000256" key="3">
    <source>
        <dbReference type="ARBA" id="ARBA00022452"/>
    </source>
</evidence>
<evidence type="ECO:0000256" key="5">
    <source>
        <dbReference type="ARBA" id="ARBA00023077"/>
    </source>
</evidence>